<evidence type="ECO:0000256" key="3">
    <source>
        <dbReference type="ARBA" id="ARBA00022801"/>
    </source>
</evidence>
<evidence type="ECO:0000256" key="5">
    <source>
        <dbReference type="ARBA" id="ARBA00023157"/>
    </source>
</evidence>
<dbReference type="PROSITE" id="PS00134">
    <property type="entry name" value="TRYPSIN_HIS"/>
    <property type="match status" value="1"/>
</dbReference>
<dbReference type="InterPro" id="IPR018114">
    <property type="entry name" value="TRYPSIN_HIS"/>
</dbReference>
<name>A0A544V0Z4_LYSSH</name>
<keyword evidence="4" id="KW-0720">Serine protease</keyword>
<evidence type="ECO:0000256" key="4">
    <source>
        <dbReference type="ARBA" id="ARBA00022825"/>
    </source>
</evidence>
<reference evidence="7 8" key="1">
    <citation type="submission" date="2018-03" db="EMBL/GenBank/DDBJ databases">
        <title>Aerobic endospore-forming bacteria genome sequencing and assembly.</title>
        <authorList>
            <person name="Cavalcante D.A."/>
            <person name="Driks A."/>
            <person name="Putonti C."/>
            <person name="De-Souza M.T."/>
        </authorList>
    </citation>
    <scope>NUCLEOTIDE SEQUENCE [LARGE SCALE GENOMIC DNA]</scope>
    <source>
        <strain evidence="7 8">SDF0037</strain>
    </source>
</reference>
<keyword evidence="3" id="KW-0378">Hydrolase</keyword>
<comment type="caution">
    <text evidence="7">The sequence shown here is derived from an EMBL/GenBank/DDBJ whole genome shotgun (WGS) entry which is preliminary data.</text>
</comment>
<dbReference type="Gene3D" id="2.40.10.10">
    <property type="entry name" value="Trypsin-like serine proteases"/>
    <property type="match status" value="2"/>
</dbReference>
<dbReference type="CDD" id="cd21112">
    <property type="entry name" value="alphaLP-like"/>
    <property type="match status" value="1"/>
</dbReference>
<proteinExistence type="inferred from homology"/>
<dbReference type="InterPro" id="IPR009003">
    <property type="entry name" value="Peptidase_S1_PA"/>
</dbReference>
<dbReference type="GO" id="GO:0004252">
    <property type="term" value="F:serine-type endopeptidase activity"/>
    <property type="evidence" value="ECO:0007669"/>
    <property type="project" value="InterPro"/>
</dbReference>
<accession>A0A544V0Z4</accession>
<gene>
    <name evidence="7" type="ORF">C7Y47_01690</name>
</gene>
<feature type="domain" description="Peptidase S1" evidence="6">
    <location>
        <begin position="225"/>
        <end position="402"/>
    </location>
</feature>
<evidence type="ECO:0000259" key="6">
    <source>
        <dbReference type="Pfam" id="PF00089"/>
    </source>
</evidence>
<dbReference type="SUPFAM" id="SSF50494">
    <property type="entry name" value="Trypsin-like serine proteases"/>
    <property type="match status" value="1"/>
</dbReference>
<dbReference type="EMBL" id="SADV01000001">
    <property type="protein sequence ID" value="TQR39769.1"/>
    <property type="molecule type" value="Genomic_DNA"/>
</dbReference>
<dbReference type="Proteomes" id="UP000317944">
    <property type="component" value="Unassembled WGS sequence"/>
</dbReference>
<dbReference type="InterPro" id="IPR001254">
    <property type="entry name" value="Trypsin_dom"/>
</dbReference>
<dbReference type="RefSeq" id="WP_142507176.1">
    <property type="nucleotide sequence ID" value="NZ_SADV01000001.1"/>
</dbReference>
<dbReference type="Pfam" id="PF00089">
    <property type="entry name" value="Trypsin"/>
    <property type="match status" value="1"/>
</dbReference>
<evidence type="ECO:0000313" key="7">
    <source>
        <dbReference type="EMBL" id="TQR39769.1"/>
    </source>
</evidence>
<organism evidence="7 8">
    <name type="scientific">Lysinibacillus sphaericus</name>
    <name type="common">Bacillus sphaericus</name>
    <dbReference type="NCBI Taxonomy" id="1421"/>
    <lineage>
        <taxon>Bacteria</taxon>
        <taxon>Bacillati</taxon>
        <taxon>Bacillota</taxon>
        <taxon>Bacilli</taxon>
        <taxon>Bacillales</taxon>
        <taxon>Bacillaceae</taxon>
        <taxon>Lysinibacillus</taxon>
    </lineage>
</organism>
<evidence type="ECO:0000256" key="1">
    <source>
        <dbReference type="ARBA" id="ARBA00007664"/>
    </source>
</evidence>
<evidence type="ECO:0000313" key="8">
    <source>
        <dbReference type="Proteomes" id="UP000317944"/>
    </source>
</evidence>
<dbReference type="InterPro" id="IPR001316">
    <property type="entry name" value="Pept_S1A_streptogrisin"/>
</dbReference>
<keyword evidence="5" id="KW-1015">Disulfide bond</keyword>
<keyword evidence="2" id="KW-0645">Protease</keyword>
<dbReference type="PRINTS" id="PR00861">
    <property type="entry name" value="ALYTICPTASE"/>
</dbReference>
<sequence>MITKYKVFIVPLVFVFALLLLNTNVSSTYAKKLEDLSNFSKLDISTKNTIQQYPLEVQKKLVTQATEMNDVFNILDKVFGSYEAFSDKGTIYLSNSGEIIIGLTGISDEKLNTLKASLQVIDEDNLIKFESVKYSINELEQIQDEVALAVQRLIEDKSVITDLDLIDKKITVSVEDLKTDEEQKILSYLNQNNYIDLIQLKSHDKSMNPYGELARARNWTKLGGGIQLRNAYDHLCTTAGIGKKGTNYFVLTAAHCLDSNNTYVKQDTATLGVVHSRGHYSNIDVGLIRVTTASTITRYATNYFYELAENKDDYDRRVTGSSTPIQGQFVCKSGITTGVTCGNISTLKTTYIDPNGLAPGTRNVARITPLSGVDYSQPGDSGAITYDPSTYRVVGIHSGGGGLTGLMTRINDVISLYSDSTNTFSIYSSSTDALLVSK</sequence>
<dbReference type="AlphaFoldDB" id="A0A544V0Z4"/>
<evidence type="ECO:0000256" key="2">
    <source>
        <dbReference type="ARBA" id="ARBA00022670"/>
    </source>
</evidence>
<dbReference type="GO" id="GO:0006508">
    <property type="term" value="P:proteolysis"/>
    <property type="evidence" value="ECO:0007669"/>
    <property type="project" value="UniProtKB-KW"/>
</dbReference>
<protein>
    <recommendedName>
        <fullName evidence="6">Peptidase S1 domain-containing protein</fullName>
    </recommendedName>
</protein>
<dbReference type="InterPro" id="IPR043504">
    <property type="entry name" value="Peptidase_S1_PA_chymotrypsin"/>
</dbReference>
<comment type="similarity">
    <text evidence="1">Belongs to the peptidase S1 family.</text>
</comment>
<dbReference type="OrthoDB" id="9766361at2"/>